<feature type="transmembrane region" description="Helical" evidence="1">
    <location>
        <begin position="41"/>
        <end position="60"/>
    </location>
</feature>
<protein>
    <submittedName>
        <fullName evidence="2">Uncharacterized protein</fullName>
    </submittedName>
</protein>
<feature type="transmembrane region" description="Helical" evidence="1">
    <location>
        <begin position="94"/>
        <end position="117"/>
    </location>
</feature>
<feature type="transmembrane region" description="Helical" evidence="1">
    <location>
        <begin position="204"/>
        <end position="227"/>
    </location>
</feature>
<feature type="transmembrane region" description="Helical" evidence="1">
    <location>
        <begin position="129"/>
        <end position="153"/>
    </location>
</feature>
<feature type="transmembrane region" description="Helical" evidence="1">
    <location>
        <begin position="67"/>
        <end position="88"/>
    </location>
</feature>
<dbReference type="EMBL" id="KV878255">
    <property type="protein sequence ID" value="OJZ80401.1"/>
    <property type="molecule type" value="Genomic_DNA"/>
</dbReference>
<proteinExistence type="predicted"/>
<evidence type="ECO:0000313" key="2">
    <source>
        <dbReference type="EMBL" id="OJZ80401.1"/>
    </source>
</evidence>
<keyword evidence="1" id="KW-0812">Transmembrane</keyword>
<keyword evidence="1" id="KW-1133">Transmembrane helix</keyword>
<evidence type="ECO:0000256" key="1">
    <source>
        <dbReference type="SAM" id="Phobius"/>
    </source>
</evidence>
<dbReference type="AlphaFoldDB" id="A0A1M3T0Z9"/>
<feature type="transmembrane region" description="Helical" evidence="1">
    <location>
        <begin position="173"/>
        <end position="192"/>
    </location>
</feature>
<name>A0A1M3T0Z9_ASPLC</name>
<gene>
    <name evidence="2" type="ORF">ASPFODRAFT_53156</name>
</gene>
<sequence>MEYHSWRVVSISRRHSRMKSDDMMPSAGQRPIDPGILVVEAWGQGFLVGSLIVMIAITAANMKKGVLLHRLIVAELALVLGHGTFIFLHAPAQGWYLSATAIGLTISHTLHNVIAWMKIRGFFTPWGTRLYLITLLAAQPYWVVEIYANFVFFNRGQALYTTTRPLEPLFRDPWWIFTTCFLLYIIQRGYGCSLMQLIRISPRFGVMLLFMVISVVFAVVDMCAIRVENRLGSPPGDGALAFVFKCLSDTIILDDFRSALDRLRYHYHPDGVPPQETTHARDRSTNRLVDCVPEASIKRPEPVCRPPDTV</sequence>
<dbReference type="PANTHER" id="PTHR42029:SF3">
    <property type="entry name" value="AN04G07800"/>
    <property type="match status" value="1"/>
</dbReference>
<keyword evidence="1" id="KW-0472">Membrane</keyword>
<evidence type="ECO:0000313" key="3">
    <source>
        <dbReference type="Proteomes" id="UP000184063"/>
    </source>
</evidence>
<dbReference type="Proteomes" id="UP000184063">
    <property type="component" value="Unassembled WGS sequence"/>
</dbReference>
<dbReference type="VEuPathDB" id="FungiDB:ASPFODRAFT_53156"/>
<reference evidence="3" key="1">
    <citation type="journal article" date="2017" name="Genome Biol.">
        <title>Comparative genomics reveals high biological diversity and specific adaptations in the industrially and medically important fungal genus Aspergillus.</title>
        <authorList>
            <person name="de Vries R.P."/>
            <person name="Riley R."/>
            <person name="Wiebenga A."/>
            <person name="Aguilar-Osorio G."/>
            <person name="Amillis S."/>
            <person name="Uchima C.A."/>
            <person name="Anderluh G."/>
            <person name="Asadollahi M."/>
            <person name="Askin M."/>
            <person name="Barry K."/>
            <person name="Battaglia E."/>
            <person name="Bayram O."/>
            <person name="Benocci T."/>
            <person name="Braus-Stromeyer S.A."/>
            <person name="Caldana C."/>
            <person name="Canovas D."/>
            <person name="Cerqueira G.C."/>
            <person name="Chen F."/>
            <person name="Chen W."/>
            <person name="Choi C."/>
            <person name="Clum A."/>
            <person name="Dos Santos R.A."/>
            <person name="Damasio A.R."/>
            <person name="Diallinas G."/>
            <person name="Emri T."/>
            <person name="Fekete E."/>
            <person name="Flipphi M."/>
            <person name="Freyberg S."/>
            <person name="Gallo A."/>
            <person name="Gournas C."/>
            <person name="Habgood R."/>
            <person name="Hainaut M."/>
            <person name="Harispe M.L."/>
            <person name="Henrissat B."/>
            <person name="Hilden K.S."/>
            <person name="Hope R."/>
            <person name="Hossain A."/>
            <person name="Karabika E."/>
            <person name="Karaffa L."/>
            <person name="Karanyi Z."/>
            <person name="Krasevec N."/>
            <person name="Kuo A."/>
            <person name="Kusch H."/>
            <person name="LaButti K."/>
            <person name="Lagendijk E.L."/>
            <person name="Lapidus A."/>
            <person name="Levasseur A."/>
            <person name="Lindquist E."/>
            <person name="Lipzen A."/>
            <person name="Logrieco A.F."/>
            <person name="MacCabe A."/>
            <person name="Maekelae M.R."/>
            <person name="Malavazi I."/>
            <person name="Melin P."/>
            <person name="Meyer V."/>
            <person name="Mielnichuk N."/>
            <person name="Miskei M."/>
            <person name="Molnar A.P."/>
            <person name="Mule G."/>
            <person name="Ngan C.Y."/>
            <person name="Orejas M."/>
            <person name="Orosz E."/>
            <person name="Ouedraogo J.P."/>
            <person name="Overkamp K.M."/>
            <person name="Park H.-S."/>
            <person name="Perrone G."/>
            <person name="Piumi F."/>
            <person name="Punt P.J."/>
            <person name="Ram A.F."/>
            <person name="Ramon A."/>
            <person name="Rauscher S."/>
            <person name="Record E."/>
            <person name="Riano-Pachon D.M."/>
            <person name="Robert V."/>
            <person name="Roehrig J."/>
            <person name="Ruller R."/>
            <person name="Salamov A."/>
            <person name="Salih N.S."/>
            <person name="Samson R.A."/>
            <person name="Sandor E."/>
            <person name="Sanguinetti M."/>
            <person name="Schuetze T."/>
            <person name="Sepcic K."/>
            <person name="Shelest E."/>
            <person name="Sherlock G."/>
            <person name="Sophianopoulou V."/>
            <person name="Squina F.M."/>
            <person name="Sun H."/>
            <person name="Susca A."/>
            <person name="Todd R.B."/>
            <person name="Tsang A."/>
            <person name="Unkles S.E."/>
            <person name="van de Wiele N."/>
            <person name="van Rossen-Uffink D."/>
            <person name="Oliveira J.V."/>
            <person name="Vesth T.C."/>
            <person name="Visser J."/>
            <person name="Yu J.-H."/>
            <person name="Zhou M."/>
            <person name="Andersen M.R."/>
            <person name="Archer D.B."/>
            <person name="Baker S.E."/>
            <person name="Benoit I."/>
            <person name="Brakhage A.A."/>
            <person name="Braus G.H."/>
            <person name="Fischer R."/>
            <person name="Frisvad J.C."/>
            <person name="Goldman G.H."/>
            <person name="Houbraken J."/>
            <person name="Oakley B."/>
            <person name="Pocsi I."/>
            <person name="Scazzocchio C."/>
            <person name="Seiboth B."/>
            <person name="vanKuyk P.A."/>
            <person name="Wortman J."/>
            <person name="Dyer P.S."/>
            <person name="Grigoriev I.V."/>
        </authorList>
    </citation>
    <scope>NUCLEOTIDE SEQUENCE [LARGE SCALE GENOMIC DNA]</scope>
    <source>
        <strain evidence="3">CBS 106.47</strain>
    </source>
</reference>
<dbReference type="PANTHER" id="PTHR42029">
    <property type="entry name" value="AN04G07800"/>
    <property type="match status" value="1"/>
</dbReference>
<dbReference type="OrthoDB" id="5420247at2759"/>
<organism evidence="2 3">
    <name type="scientific">Aspergillus luchuensis (strain CBS 106.47)</name>
    <dbReference type="NCBI Taxonomy" id="1137211"/>
    <lineage>
        <taxon>Eukaryota</taxon>
        <taxon>Fungi</taxon>
        <taxon>Dikarya</taxon>
        <taxon>Ascomycota</taxon>
        <taxon>Pezizomycotina</taxon>
        <taxon>Eurotiomycetes</taxon>
        <taxon>Eurotiomycetidae</taxon>
        <taxon>Eurotiales</taxon>
        <taxon>Aspergillaceae</taxon>
        <taxon>Aspergillus</taxon>
        <taxon>Aspergillus subgen. Circumdati</taxon>
    </lineage>
</organism>
<accession>A0A1M3T0Z9</accession>